<proteinExistence type="predicted"/>
<sequence length="283" mass="32863">MASLHAQNIQPKGFFVQDSMKLGEEIEYTISIAYPKDWQVVLPDSNFNYSPFEFSRKSYAPTRSDSTLAIDSITYTLSSFEIDPVQKLQLPVYVVKGKDSIEILSNMDSIIFKELIQNVPDSIILKQNLAFKELEYSINYWYISIGVALLIVILVAVYYFFGSQIIARYKLYQLNRDYKKFMMQFEEGVQKVKANQDNTHAIEAMVLLWKQFMERMENRPFTKYTSKEIVAAGYGDGLKGVLQKIDSAIYGRLTVEDIYRNLDSLSHFTTERFERKREEVKNG</sequence>
<feature type="transmembrane region" description="Helical" evidence="1">
    <location>
        <begin position="140"/>
        <end position="161"/>
    </location>
</feature>
<keyword evidence="1" id="KW-0472">Membrane</keyword>
<name>A0ABT3CS05_9BACT</name>
<keyword evidence="3" id="KW-1185">Reference proteome</keyword>
<dbReference type="Proteomes" id="UP001300692">
    <property type="component" value="Unassembled WGS sequence"/>
</dbReference>
<evidence type="ECO:0008006" key="4">
    <source>
        <dbReference type="Google" id="ProtNLM"/>
    </source>
</evidence>
<keyword evidence="1" id="KW-1133">Transmembrane helix</keyword>
<evidence type="ECO:0000313" key="2">
    <source>
        <dbReference type="EMBL" id="MCV9386402.1"/>
    </source>
</evidence>
<evidence type="ECO:0000313" key="3">
    <source>
        <dbReference type="Proteomes" id="UP001300692"/>
    </source>
</evidence>
<keyword evidence="1" id="KW-0812">Transmembrane</keyword>
<dbReference type="RefSeq" id="WP_264137191.1">
    <property type="nucleotide sequence ID" value="NZ_JAOYOD010000001.1"/>
</dbReference>
<protein>
    <recommendedName>
        <fullName evidence="4">Oxygen tolerance</fullName>
    </recommendedName>
</protein>
<evidence type="ECO:0000256" key="1">
    <source>
        <dbReference type="SAM" id="Phobius"/>
    </source>
</evidence>
<accession>A0ABT3CS05</accession>
<organism evidence="2 3">
    <name type="scientific">Reichenbachiella ulvae</name>
    <dbReference type="NCBI Taxonomy" id="2980104"/>
    <lineage>
        <taxon>Bacteria</taxon>
        <taxon>Pseudomonadati</taxon>
        <taxon>Bacteroidota</taxon>
        <taxon>Cytophagia</taxon>
        <taxon>Cytophagales</taxon>
        <taxon>Reichenbachiellaceae</taxon>
        <taxon>Reichenbachiella</taxon>
    </lineage>
</organism>
<reference evidence="2 3" key="1">
    <citation type="submission" date="2022-10" db="EMBL/GenBank/DDBJ databases">
        <title>Comparative genomics and taxonomic characterization of three novel marine species of genus Reichenbachiella exhibiting antioxidant and polysaccharide degradation activities.</title>
        <authorList>
            <person name="Muhammad N."/>
            <person name="Lee Y.-J."/>
            <person name="Ko J."/>
            <person name="Kim S.-G."/>
        </authorList>
    </citation>
    <scope>NUCLEOTIDE SEQUENCE [LARGE SCALE GENOMIC DNA]</scope>
    <source>
        <strain evidence="2 3">ABR2-5</strain>
    </source>
</reference>
<gene>
    <name evidence="2" type="ORF">N7U62_06990</name>
</gene>
<comment type="caution">
    <text evidence="2">The sequence shown here is derived from an EMBL/GenBank/DDBJ whole genome shotgun (WGS) entry which is preliminary data.</text>
</comment>
<dbReference type="EMBL" id="JAOYOD010000001">
    <property type="protein sequence ID" value="MCV9386402.1"/>
    <property type="molecule type" value="Genomic_DNA"/>
</dbReference>